<name>S0J864_9ENTE</name>
<dbReference type="HOGENOM" id="CLU_123820_0_0_9"/>
<evidence type="ECO:0000313" key="2">
    <source>
        <dbReference type="EMBL" id="EOT29114.1"/>
    </source>
</evidence>
<accession>S0J864</accession>
<reference evidence="2 3" key="1">
    <citation type="submission" date="2013-03" db="EMBL/GenBank/DDBJ databases">
        <title>The Genome Sequence of Enterococcus saccharolyticus ATCC_43076 (Illumina only assembly).</title>
        <authorList>
            <consortium name="The Broad Institute Genomics Platform"/>
            <consortium name="The Broad Institute Genome Sequencing Center for Infectious Disease"/>
            <person name="Earl A."/>
            <person name="Russ C."/>
            <person name="Gilmore M."/>
            <person name="Surin D."/>
            <person name="Walker B."/>
            <person name="Young S."/>
            <person name="Zeng Q."/>
            <person name="Gargeya S."/>
            <person name="Fitzgerald M."/>
            <person name="Haas B."/>
            <person name="Abouelleil A."/>
            <person name="Allen A.W."/>
            <person name="Alvarado L."/>
            <person name="Arachchi H.M."/>
            <person name="Berlin A.M."/>
            <person name="Chapman S.B."/>
            <person name="Gainer-Dewar J."/>
            <person name="Goldberg J."/>
            <person name="Griggs A."/>
            <person name="Gujja S."/>
            <person name="Hansen M."/>
            <person name="Howarth C."/>
            <person name="Imamovic A."/>
            <person name="Ireland A."/>
            <person name="Larimer J."/>
            <person name="McCowan C."/>
            <person name="Murphy C."/>
            <person name="Pearson M."/>
            <person name="Poon T.W."/>
            <person name="Priest M."/>
            <person name="Roberts A."/>
            <person name="Saif S."/>
            <person name="Shea T."/>
            <person name="Sisk P."/>
            <person name="Sykes S."/>
            <person name="Wortman J."/>
            <person name="Nusbaum C."/>
            <person name="Birren B."/>
        </authorList>
    </citation>
    <scope>NUCLEOTIDE SEQUENCE [LARGE SCALE GENOMIC DNA]</scope>
    <source>
        <strain evidence="2 3">ATCC 43076</strain>
    </source>
</reference>
<dbReference type="GO" id="GO:0006950">
    <property type="term" value="P:response to stress"/>
    <property type="evidence" value="ECO:0007669"/>
    <property type="project" value="UniProtKB-ARBA"/>
</dbReference>
<dbReference type="RefSeq" id="WP_016174864.1">
    <property type="nucleotide sequence ID" value="NZ_KE136389.1"/>
</dbReference>
<comment type="caution">
    <text evidence="2">The sequence shown here is derived from an EMBL/GenBank/DDBJ whole genome shotgun (WGS) entry which is preliminary data.</text>
</comment>
<evidence type="ECO:0000259" key="1">
    <source>
        <dbReference type="SMART" id="SM00731"/>
    </source>
</evidence>
<dbReference type="AlphaFoldDB" id="S0J864"/>
<proteinExistence type="predicted"/>
<evidence type="ECO:0000313" key="3">
    <source>
        <dbReference type="Proteomes" id="UP000014136"/>
    </source>
</evidence>
<feature type="domain" description="SprT-like" evidence="1">
    <location>
        <begin position="4"/>
        <end position="144"/>
    </location>
</feature>
<organism evidence="2 3">
    <name type="scientific">Enterococcus saccharolyticus subsp. saccharolyticus ATCC 43076</name>
    <dbReference type="NCBI Taxonomy" id="1139996"/>
    <lineage>
        <taxon>Bacteria</taxon>
        <taxon>Bacillati</taxon>
        <taxon>Bacillota</taxon>
        <taxon>Bacilli</taxon>
        <taxon>Lactobacillales</taxon>
        <taxon>Enterococcaceae</taxon>
        <taxon>Enterococcus</taxon>
    </lineage>
</organism>
<dbReference type="SMART" id="SM00731">
    <property type="entry name" value="SprT"/>
    <property type="match status" value="1"/>
</dbReference>
<dbReference type="eggNOG" id="COG3091">
    <property type="taxonomic scope" value="Bacteria"/>
</dbReference>
<protein>
    <recommendedName>
        <fullName evidence="1">SprT-like domain-containing protein</fullName>
    </recommendedName>
</protein>
<dbReference type="InterPro" id="IPR006640">
    <property type="entry name" value="SprT-like_domain"/>
</dbReference>
<dbReference type="NCBIfam" id="NF003339">
    <property type="entry name" value="PRK04351.1"/>
    <property type="match status" value="1"/>
</dbReference>
<keyword evidence="3" id="KW-1185">Reference proteome</keyword>
<dbReference type="EMBL" id="AHYT01000004">
    <property type="protein sequence ID" value="EOT29114.1"/>
    <property type="molecule type" value="Genomic_DNA"/>
</dbReference>
<dbReference type="OrthoDB" id="9799909at2"/>
<dbReference type="PATRIC" id="fig|1139996.3.peg.1049"/>
<sequence>MTSEELQRLVEKVSLDSFGKLFCHQAIFNARLKTTGGRYHLNDHHLDFNPKMLVHGEDVLIGIIKHELCHYHLHLEGKGYQHQDASFKELLMQTGGLCFAPRVSQEVKVIIYHCQTCGKSLQRRRKINTQRYVCASCHGKLTYVETRVLSLGK</sequence>
<dbReference type="STRING" id="41997.RV16_GL002170"/>
<dbReference type="Proteomes" id="UP000014136">
    <property type="component" value="Unassembled WGS sequence"/>
</dbReference>
<gene>
    <name evidence="2" type="ORF">OMQ_01066</name>
</gene>
<dbReference type="Pfam" id="PF10263">
    <property type="entry name" value="SprT-like"/>
    <property type="match status" value="1"/>
</dbReference>